<name>A0AAU9KE71_9CILI</name>
<accession>A0AAU9KE71</accession>
<dbReference type="PROSITE" id="PS00652">
    <property type="entry name" value="TNFR_NGFR_1"/>
    <property type="match status" value="1"/>
</dbReference>
<dbReference type="Proteomes" id="UP001162131">
    <property type="component" value="Unassembled WGS sequence"/>
</dbReference>
<keyword evidence="4" id="KW-1185">Reference proteome</keyword>
<evidence type="ECO:0000313" key="3">
    <source>
        <dbReference type="EMBL" id="CAG9335179.1"/>
    </source>
</evidence>
<dbReference type="EMBL" id="CAJZBQ010000061">
    <property type="protein sequence ID" value="CAG9335179.1"/>
    <property type="molecule type" value="Genomic_DNA"/>
</dbReference>
<protein>
    <recommendedName>
        <fullName evidence="2">TNFR-Cys domain-containing protein</fullName>
    </recommendedName>
</protein>
<feature type="transmembrane region" description="Helical" evidence="1">
    <location>
        <begin position="479"/>
        <end position="502"/>
    </location>
</feature>
<evidence type="ECO:0000259" key="2">
    <source>
        <dbReference type="PROSITE" id="PS00652"/>
    </source>
</evidence>
<reference evidence="3" key="1">
    <citation type="submission" date="2021-09" db="EMBL/GenBank/DDBJ databases">
        <authorList>
            <consortium name="AG Swart"/>
            <person name="Singh M."/>
            <person name="Singh A."/>
            <person name="Seah K."/>
            <person name="Emmerich C."/>
        </authorList>
    </citation>
    <scope>NUCLEOTIDE SEQUENCE</scope>
    <source>
        <strain evidence="3">ATCC30299</strain>
    </source>
</reference>
<keyword evidence="1" id="KW-1133">Transmembrane helix</keyword>
<dbReference type="AlphaFoldDB" id="A0AAU9KE71"/>
<evidence type="ECO:0000313" key="4">
    <source>
        <dbReference type="Proteomes" id="UP001162131"/>
    </source>
</evidence>
<keyword evidence="1" id="KW-0812">Transmembrane</keyword>
<feature type="domain" description="TNFR-Cys" evidence="2">
    <location>
        <begin position="57"/>
        <end position="97"/>
    </location>
</feature>
<evidence type="ECO:0000256" key="1">
    <source>
        <dbReference type="SAM" id="Phobius"/>
    </source>
</evidence>
<dbReference type="InterPro" id="IPR001368">
    <property type="entry name" value="TNFR/NGFR_Cys_rich_reg"/>
</dbReference>
<keyword evidence="1" id="KW-0472">Membrane</keyword>
<proteinExistence type="predicted"/>
<comment type="caution">
    <text evidence="3">The sequence shown here is derived from an EMBL/GenBank/DDBJ whole genome shotgun (WGS) entry which is preliminary data.</text>
</comment>
<feature type="transmembrane region" description="Helical" evidence="1">
    <location>
        <begin position="409"/>
        <end position="427"/>
    </location>
</feature>
<feature type="transmembrane region" description="Helical" evidence="1">
    <location>
        <begin position="448"/>
        <end position="473"/>
    </location>
</feature>
<organism evidence="3 4">
    <name type="scientific">Blepharisma stoltei</name>
    <dbReference type="NCBI Taxonomy" id="1481888"/>
    <lineage>
        <taxon>Eukaryota</taxon>
        <taxon>Sar</taxon>
        <taxon>Alveolata</taxon>
        <taxon>Ciliophora</taxon>
        <taxon>Postciliodesmatophora</taxon>
        <taxon>Heterotrichea</taxon>
        <taxon>Heterotrichida</taxon>
        <taxon>Blepharismidae</taxon>
        <taxon>Blepharisma</taxon>
    </lineage>
</organism>
<gene>
    <name evidence="3" type="ORF">BSTOLATCC_MIC63386</name>
</gene>
<sequence>MTIGAQISSSAVYNYYQGFIYTIQIFNAVKPISSLSTTSCTESCSVCPISQVCIPNCKIKEYWSGPAYNKCYNCNIKCTKSCRDWRDTCSLCDNLLCESCSDYSSCEACKENTINPGSCACDDNYVLDDTQSNTCIPIESGGFKGEDGHFHACPNLCSSCESLTKCTACANNASIQNDLCYCNLGYNGIESCILVSFSAKLTVLADNSLYLTFSESLVKDLNTSDFVIIIGNQEEISSKLEKMNNTCYYISLAISEKISKGTLATVQFKDLSKVKSISNGILNSSEISASLNSYDPTSNSPVTESVSSQSQAISQTTVSIVASMSIINSSSSSLWCLMNTLQILSYMTLSGIPFSSKMRSFLNNLSSFNLFPNVFPYFIDKNKGNTPYSQAEEFGFDTDLILINQGNDFTLLLGSIAALPLILYFSRCSHRWIGKKFTKRLGDYQYAFYLRFWIQCYLELGAAACIGLTIFEFSNITQIANFALCLALCILLIATPGAYFWFSYKNKAFIKTRDKAFFASFSTFFFMSFE</sequence>